<organism evidence="2 3">
    <name type="scientific">Ditylenchus dipsaci</name>
    <dbReference type="NCBI Taxonomy" id="166011"/>
    <lineage>
        <taxon>Eukaryota</taxon>
        <taxon>Metazoa</taxon>
        <taxon>Ecdysozoa</taxon>
        <taxon>Nematoda</taxon>
        <taxon>Chromadorea</taxon>
        <taxon>Rhabditida</taxon>
        <taxon>Tylenchina</taxon>
        <taxon>Tylenchomorpha</taxon>
        <taxon>Sphaerularioidea</taxon>
        <taxon>Anguinidae</taxon>
        <taxon>Anguininae</taxon>
        <taxon>Ditylenchus</taxon>
    </lineage>
</organism>
<protein>
    <submittedName>
        <fullName evidence="3">Uncharacterized protein</fullName>
    </submittedName>
</protein>
<reference evidence="3" key="1">
    <citation type="submission" date="2022-11" db="UniProtKB">
        <authorList>
            <consortium name="WormBaseParasite"/>
        </authorList>
    </citation>
    <scope>IDENTIFICATION</scope>
</reference>
<dbReference type="WBParaSite" id="jg2548">
    <property type="protein sequence ID" value="jg2548"/>
    <property type="gene ID" value="jg2548"/>
</dbReference>
<evidence type="ECO:0000313" key="3">
    <source>
        <dbReference type="WBParaSite" id="jg2548"/>
    </source>
</evidence>
<feature type="region of interest" description="Disordered" evidence="1">
    <location>
        <begin position="43"/>
        <end position="97"/>
    </location>
</feature>
<feature type="compositionally biased region" description="Polar residues" evidence="1">
    <location>
        <begin position="62"/>
        <end position="72"/>
    </location>
</feature>
<evidence type="ECO:0000313" key="2">
    <source>
        <dbReference type="Proteomes" id="UP000887574"/>
    </source>
</evidence>
<name>A0A915E0S9_9BILA</name>
<sequence length="97" mass="11263">MLSRYTLVESKINDQAVSELSMEERIQLNAYRRAWVEIQKIGTQPSRQRQKLANAKTRQRRISPTSNLANGESRQRKTRQQRKLANAKLANGQSRQP</sequence>
<dbReference type="AlphaFoldDB" id="A0A915E0S9"/>
<proteinExistence type="predicted"/>
<accession>A0A915E0S9</accession>
<evidence type="ECO:0000256" key="1">
    <source>
        <dbReference type="SAM" id="MobiDB-lite"/>
    </source>
</evidence>
<keyword evidence="2" id="KW-1185">Reference proteome</keyword>
<dbReference type="Proteomes" id="UP000887574">
    <property type="component" value="Unplaced"/>
</dbReference>